<proteinExistence type="predicted"/>
<feature type="domain" description="Methyltransferase" evidence="2">
    <location>
        <begin position="47"/>
        <end position="146"/>
    </location>
</feature>
<feature type="region of interest" description="Disordered" evidence="1">
    <location>
        <begin position="1"/>
        <end position="20"/>
    </location>
</feature>
<evidence type="ECO:0000313" key="4">
    <source>
        <dbReference type="Proteomes" id="UP001139263"/>
    </source>
</evidence>
<dbReference type="Gene3D" id="3.40.50.150">
    <property type="entry name" value="Vaccinia Virus protein VP39"/>
    <property type="match status" value="1"/>
</dbReference>
<protein>
    <submittedName>
        <fullName evidence="3">Ubiquinone/menaquinone biosynthesis C-methyltransferase UbiE</fullName>
        <ecNumber evidence="3">2.1.1.163</ecNumber>
    </submittedName>
</protein>
<keyword evidence="4" id="KW-1185">Reference proteome</keyword>
<dbReference type="AlphaFoldDB" id="A0A9X1V824"/>
<dbReference type="EC" id="2.1.1.163" evidence="3"/>
<dbReference type="PANTHER" id="PTHR43591">
    <property type="entry name" value="METHYLTRANSFERASE"/>
    <property type="match status" value="1"/>
</dbReference>
<dbReference type="InterPro" id="IPR041698">
    <property type="entry name" value="Methyltransf_25"/>
</dbReference>
<evidence type="ECO:0000313" key="3">
    <source>
        <dbReference type="EMBL" id="MCI0182689.1"/>
    </source>
</evidence>
<evidence type="ECO:0000259" key="2">
    <source>
        <dbReference type="Pfam" id="PF13649"/>
    </source>
</evidence>
<organism evidence="3 4">
    <name type="scientific">Sulfoacidibacillus ferrooxidans</name>
    <dbReference type="NCBI Taxonomy" id="2005001"/>
    <lineage>
        <taxon>Bacteria</taxon>
        <taxon>Bacillati</taxon>
        <taxon>Bacillota</taxon>
        <taxon>Bacilli</taxon>
        <taxon>Bacillales</taxon>
        <taxon>Alicyclobacillaceae</taxon>
        <taxon>Sulfoacidibacillus</taxon>
    </lineage>
</organism>
<evidence type="ECO:0000256" key="1">
    <source>
        <dbReference type="SAM" id="MobiDB-lite"/>
    </source>
</evidence>
<comment type="caution">
    <text evidence="3">The sequence shown here is derived from an EMBL/GenBank/DDBJ whole genome shotgun (WGS) entry which is preliminary data.</text>
</comment>
<dbReference type="RefSeq" id="WP_241712303.1">
    <property type="nucleotide sequence ID" value="NZ_JALBUF010000002.1"/>
</dbReference>
<name>A0A9X1V824_9BACL</name>
<reference evidence="3" key="1">
    <citation type="submission" date="2022-03" db="EMBL/GenBank/DDBJ databases">
        <title>Draft Genome Sequence of Firmicute Strain S0AB, a Heterotrophic Iron/Sulfur-Oxidizing Extreme Acidophile.</title>
        <authorList>
            <person name="Vergara E."/>
            <person name="Pakostova E."/>
            <person name="Johnson D.B."/>
            <person name="Holmes D.S."/>
        </authorList>
    </citation>
    <scope>NUCLEOTIDE SEQUENCE</scope>
    <source>
        <strain evidence="3">S0AB</strain>
    </source>
</reference>
<keyword evidence="3" id="KW-0808">Transferase</keyword>
<feature type="compositionally biased region" description="Basic and acidic residues" evidence="1">
    <location>
        <begin position="10"/>
        <end position="20"/>
    </location>
</feature>
<dbReference type="GO" id="GO:0032259">
    <property type="term" value="P:methylation"/>
    <property type="evidence" value="ECO:0007669"/>
    <property type="project" value="UniProtKB-KW"/>
</dbReference>
<dbReference type="GO" id="GO:0043770">
    <property type="term" value="F:demethylmenaquinone methyltransferase activity"/>
    <property type="evidence" value="ECO:0007669"/>
    <property type="project" value="UniProtKB-EC"/>
</dbReference>
<dbReference type="Pfam" id="PF13649">
    <property type="entry name" value="Methyltransf_25"/>
    <property type="match status" value="1"/>
</dbReference>
<accession>A0A9X1V824</accession>
<gene>
    <name evidence="3" type="primary">ubiE_5</name>
    <name evidence="3" type="ORF">MM817_00958</name>
</gene>
<dbReference type="CDD" id="cd02440">
    <property type="entry name" value="AdoMet_MTases"/>
    <property type="match status" value="1"/>
</dbReference>
<keyword evidence="3" id="KW-0489">Methyltransferase</keyword>
<dbReference type="Proteomes" id="UP001139263">
    <property type="component" value="Unassembled WGS sequence"/>
</dbReference>
<dbReference type="InterPro" id="IPR029063">
    <property type="entry name" value="SAM-dependent_MTases_sf"/>
</dbReference>
<sequence length="242" mass="27730">MPFQDWSDPQEAKRWDEKGDRTNPARAFQLELLLCALATAKIEAKPILDLGFGSGRVEELIFNHFSHVQIVGIDQSQAMMDIAKKRLEPYGEQFVGMQHDVRDLHTLNFQNDSFSCVIAVQSLHHLVAVELKRAYSWIYKVLQPGGVFLLLDRMRVENERTFDVLQSIWRDQDTREHSTVLIHEGNTFMEHQNIVQQRGDFPALLDEHMAWLRETSFDVACLHAYGNRALIAGIKGGTNDQA</sequence>
<dbReference type="SUPFAM" id="SSF53335">
    <property type="entry name" value="S-adenosyl-L-methionine-dependent methyltransferases"/>
    <property type="match status" value="1"/>
</dbReference>
<keyword evidence="3" id="KW-0830">Ubiquinone</keyword>
<dbReference type="EMBL" id="JALBUF010000002">
    <property type="protein sequence ID" value="MCI0182689.1"/>
    <property type="molecule type" value="Genomic_DNA"/>
</dbReference>
<dbReference type="PANTHER" id="PTHR43591:SF110">
    <property type="entry name" value="RHODANESE DOMAIN-CONTAINING PROTEIN"/>
    <property type="match status" value="1"/>
</dbReference>